<name>A0A7S9RQU7_9BACT</name>
<keyword evidence="1" id="KW-0732">Signal</keyword>
<proteinExistence type="predicted"/>
<reference evidence="2 3" key="1">
    <citation type="journal article" date="2018" name="Emerg. Microbes Infect.">
        <title>Genomic analysis of oral Campylobacter concisus strains identified a potential bacterial molecular marker associated with active Crohn's disease.</title>
        <authorList>
            <person name="Liu F."/>
            <person name="Ma R."/>
            <person name="Tay C.Y.A."/>
            <person name="Octavia S."/>
            <person name="Lan R."/>
            <person name="Chung H.K.L."/>
            <person name="Riordan S.M."/>
            <person name="Grimm M.C."/>
            <person name="Leong R.W."/>
            <person name="Tanaka M.M."/>
            <person name="Connor S."/>
            <person name="Zhang L."/>
        </authorList>
    </citation>
    <scope>NUCLEOTIDE SEQUENCE [LARGE SCALE GENOMIC DNA]</scope>
    <source>
        <strain evidence="2 3">P13UCO-S1</strain>
    </source>
</reference>
<feature type="chain" id="PRO_5032312300" evidence="1">
    <location>
        <begin position="22"/>
        <end position="192"/>
    </location>
</feature>
<dbReference type="EMBL" id="CP060705">
    <property type="protein sequence ID" value="QPH96251.1"/>
    <property type="molecule type" value="Genomic_DNA"/>
</dbReference>
<evidence type="ECO:0000256" key="1">
    <source>
        <dbReference type="SAM" id="SignalP"/>
    </source>
</evidence>
<feature type="signal peptide" evidence="1">
    <location>
        <begin position="1"/>
        <end position="21"/>
    </location>
</feature>
<dbReference type="Proteomes" id="UP000594707">
    <property type="component" value="Chromosome"/>
</dbReference>
<dbReference type="AlphaFoldDB" id="A0A7S9RQU7"/>
<organism evidence="2 3">
    <name type="scientific">Campylobacter concisus</name>
    <dbReference type="NCBI Taxonomy" id="199"/>
    <lineage>
        <taxon>Bacteria</taxon>
        <taxon>Pseudomonadati</taxon>
        <taxon>Campylobacterota</taxon>
        <taxon>Epsilonproteobacteria</taxon>
        <taxon>Campylobacterales</taxon>
        <taxon>Campylobacteraceae</taxon>
        <taxon>Campylobacter</taxon>
    </lineage>
</organism>
<evidence type="ECO:0000313" key="2">
    <source>
        <dbReference type="EMBL" id="QPH96251.1"/>
    </source>
</evidence>
<accession>A0A7S9RQU7</accession>
<evidence type="ECO:0000313" key="3">
    <source>
        <dbReference type="Proteomes" id="UP000594707"/>
    </source>
</evidence>
<sequence length="192" mass="21953">MKKIILFICIFLSSISASENAPFEAKLLLEIKNISYPINLDDAYVKIISKVDDLVINKFSPKELFKNEGYRPRLQAIWQVIVDNRAFNVTLEGGAYYGEYFIHEELSKNKGEFNLEKYKDLKSFAKKYGKDAVSVKLSKGEEKIFKIHSYDFPSNGAVKTTISTNYGDFDIDVDNLPFDAPWAIDIVPKDED</sequence>
<protein>
    <submittedName>
        <fullName evidence="2">Uncharacterized protein</fullName>
    </submittedName>
</protein>
<dbReference type="RefSeq" id="WP_107856786.1">
    <property type="nucleotide sequence ID" value="NZ_CP060705.1"/>
</dbReference>
<gene>
    <name evidence="2" type="ORF">CVT08_02870</name>
</gene>